<sequence>MSYIDTIKPRVFISYSWEDEEHIEWTKRLANCLIENGVDTHIDQYDLELGDRLPQFMEQEITNADYILIICTPSYKEKANNRKSGVGYEGHIIAGELFQNQNEKKFIPIIRKGQIDECLPTYLLGKLGINFKSDDKFDENLKDLLATIYGQKSKPKLGVMPIFNKNVNTDKASKEDEEIKIIGIITNEVTVPKMDGTRGSALYKIPFKLSRIPSRLWEELFIQSWKCPPRFTTMHRPKIASVIGDKIILNGTTIEEVKSYHRDTLLLCVNEANAKEREIEKRNRELEQRERLKIQSHYQEIEDISKDIEW</sequence>
<comment type="caution">
    <text evidence="2">The sequence shown here is derived from an EMBL/GenBank/DDBJ whole genome shotgun (WGS) entry which is preliminary data.</text>
</comment>
<feature type="domain" description="SEFIR" evidence="1">
    <location>
        <begin position="8"/>
        <end position="140"/>
    </location>
</feature>
<dbReference type="Pfam" id="PF13676">
    <property type="entry name" value="TIR_2"/>
    <property type="match status" value="1"/>
</dbReference>
<protein>
    <submittedName>
        <fullName evidence="2">SEFIR domain protein</fullName>
    </submittedName>
</protein>
<dbReference type="InterPro" id="IPR035897">
    <property type="entry name" value="Toll_tir_struct_dom_sf"/>
</dbReference>
<dbReference type="PATRIC" id="fig|1401079.3.peg.32"/>
<evidence type="ECO:0000313" key="3">
    <source>
        <dbReference type="Proteomes" id="UP000022645"/>
    </source>
</evidence>
<organism evidence="2 3">
    <name type="scientific">Mogibacterium timidum ATCC 33093</name>
    <dbReference type="NCBI Taxonomy" id="1401079"/>
    <lineage>
        <taxon>Bacteria</taxon>
        <taxon>Bacillati</taxon>
        <taxon>Bacillota</taxon>
        <taxon>Clostridia</taxon>
        <taxon>Peptostreptococcales</taxon>
        <taxon>Anaerovoracaceae</taxon>
        <taxon>Mogibacterium</taxon>
    </lineage>
</organism>
<dbReference type="Proteomes" id="UP000022645">
    <property type="component" value="Unassembled WGS sequence"/>
</dbReference>
<gene>
    <name evidence="2" type="ORF">HMPREF0581_0856</name>
</gene>
<dbReference type="SUPFAM" id="SSF52200">
    <property type="entry name" value="Toll/Interleukin receptor TIR domain"/>
    <property type="match status" value="1"/>
</dbReference>
<evidence type="ECO:0000313" key="2">
    <source>
        <dbReference type="EMBL" id="EUC59997.1"/>
    </source>
</evidence>
<dbReference type="EMBL" id="JALU01000002">
    <property type="protein sequence ID" value="EUC59997.1"/>
    <property type="molecule type" value="Genomic_DNA"/>
</dbReference>
<accession>X8J8C7</accession>
<dbReference type="InterPro" id="IPR000157">
    <property type="entry name" value="TIR_dom"/>
</dbReference>
<dbReference type="Gene3D" id="3.40.50.10140">
    <property type="entry name" value="Toll/interleukin-1 receptor homology (TIR) domain"/>
    <property type="match status" value="1"/>
</dbReference>
<name>X8J8C7_9FIRM</name>
<dbReference type="RefSeq" id="WP_242835175.1">
    <property type="nucleotide sequence ID" value="NZ_JALU01000002.1"/>
</dbReference>
<dbReference type="AlphaFoldDB" id="X8J8C7"/>
<dbReference type="GO" id="GO:0007165">
    <property type="term" value="P:signal transduction"/>
    <property type="evidence" value="ECO:0007669"/>
    <property type="project" value="InterPro"/>
</dbReference>
<reference evidence="2 3" key="1">
    <citation type="submission" date="2014-01" db="EMBL/GenBank/DDBJ databases">
        <authorList>
            <person name="Durkin A.S."/>
            <person name="McCorrison J."/>
            <person name="Torralba M."/>
            <person name="Gillis M."/>
            <person name="Haft D.H."/>
            <person name="Methe B."/>
            <person name="Sutton G."/>
            <person name="Nelson K.E."/>
        </authorList>
    </citation>
    <scope>NUCLEOTIDE SEQUENCE [LARGE SCALE GENOMIC DNA]</scope>
    <source>
        <strain evidence="2 3">ATCC 33093</strain>
    </source>
</reference>
<evidence type="ECO:0000259" key="1">
    <source>
        <dbReference type="PROSITE" id="PS51534"/>
    </source>
</evidence>
<proteinExistence type="predicted"/>
<dbReference type="InterPro" id="IPR013568">
    <property type="entry name" value="SEFIR_dom"/>
</dbReference>
<dbReference type="PROSITE" id="PS51534">
    <property type="entry name" value="SEFIR"/>
    <property type="match status" value="1"/>
</dbReference>